<dbReference type="Gene3D" id="2.60.120.10">
    <property type="entry name" value="Jelly Rolls"/>
    <property type="match status" value="1"/>
</dbReference>
<dbReference type="InterPro" id="IPR014710">
    <property type="entry name" value="RmlC-like_jellyroll"/>
</dbReference>
<proteinExistence type="predicted"/>
<dbReference type="CDD" id="cd20289">
    <property type="entry name" value="cupin_ADO"/>
    <property type="match status" value="1"/>
</dbReference>
<evidence type="ECO:0000256" key="2">
    <source>
        <dbReference type="ARBA" id="ARBA00023002"/>
    </source>
</evidence>
<dbReference type="PANTHER" id="PTHR22966:SF61">
    <property type="entry name" value="2-AMINOETHANETHIOL DIOXYGENASE"/>
    <property type="match status" value="1"/>
</dbReference>
<name>A0A821PS50_9NEOP</name>
<accession>A0A821PS50</accession>
<dbReference type="EMBL" id="CAJOBZ010000007">
    <property type="protein sequence ID" value="CAF4810231.1"/>
    <property type="molecule type" value="Genomic_DNA"/>
</dbReference>
<keyword evidence="2" id="KW-0560">Oxidoreductase</keyword>
<keyword evidence="5" id="KW-1185">Reference proteome</keyword>
<organism evidence="4 5">
    <name type="scientific">Pieris macdunnoughi</name>
    <dbReference type="NCBI Taxonomy" id="345717"/>
    <lineage>
        <taxon>Eukaryota</taxon>
        <taxon>Metazoa</taxon>
        <taxon>Ecdysozoa</taxon>
        <taxon>Arthropoda</taxon>
        <taxon>Hexapoda</taxon>
        <taxon>Insecta</taxon>
        <taxon>Pterygota</taxon>
        <taxon>Neoptera</taxon>
        <taxon>Endopterygota</taxon>
        <taxon>Lepidoptera</taxon>
        <taxon>Glossata</taxon>
        <taxon>Ditrysia</taxon>
        <taxon>Papilionoidea</taxon>
        <taxon>Pieridae</taxon>
        <taxon>Pierinae</taxon>
        <taxon>Pieris</taxon>
    </lineage>
</organism>
<dbReference type="AlphaFoldDB" id="A0A821PS50"/>
<keyword evidence="1" id="KW-0479">Metal-binding</keyword>
<dbReference type="GO" id="GO:0005739">
    <property type="term" value="C:mitochondrion"/>
    <property type="evidence" value="ECO:0007669"/>
    <property type="project" value="TreeGrafter"/>
</dbReference>
<evidence type="ECO:0000256" key="3">
    <source>
        <dbReference type="ARBA" id="ARBA00023004"/>
    </source>
</evidence>
<comment type="caution">
    <text evidence="4">The sequence shown here is derived from an EMBL/GenBank/DDBJ whole genome shotgun (WGS) entry which is preliminary data.</text>
</comment>
<dbReference type="SUPFAM" id="SSF51182">
    <property type="entry name" value="RmlC-like cupins"/>
    <property type="match status" value="1"/>
</dbReference>
<dbReference type="OrthoDB" id="271433at2759"/>
<evidence type="ECO:0000256" key="1">
    <source>
        <dbReference type="ARBA" id="ARBA00022723"/>
    </source>
</evidence>
<dbReference type="InterPro" id="IPR012864">
    <property type="entry name" value="PCO/ADO"/>
</dbReference>
<dbReference type="GO" id="GO:0046872">
    <property type="term" value="F:metal ion binding"/>
    <property type="evidence" value="ECO:0007669"/>
    <property type="project" value="UniProtKB-KW"/>
</dbReference>
<reference evidence="4" key="1">
    <citation type="submission" date="2021-02" db="EMBL/GenBank/DDBJ databases">
        <authorList>
            <person name="Steward A R."/>
        </authorList>
    </citation>
    <scope>NUCLEOTIDE SEQUENCE</scope>
</reference>
<keyword evidence="3" id="KW-0408">Iron</keyword>
<gene>
    <name evidence="4" type="ORF">PMACD_LOCUS3988</name>
</gene>
<dbReference type="Proteomes" id="UP000663880">
    <property type="component" value="Unassembled WGS sequence"/>
</dbReference>
<dbReference type="Pfam" id="PF07847">
    <property type="entry name" value="PCO_ADO"/>
    <property type="match status" value="1"/>
</dbReference>
<dbReference type="GO" id="GO:0016702">
    <property type="term" value="F:oxidoreductase activity, acting on single donors with incorporation of molecular oxygen, incorporation of two atoms of oxygen"/>
    <property type="evidence" value="ECO:0007669"/>
    <property type="project" value="InterPro"/>
</dbReference>
<dbReference type="InterPro" id="IPR011051">
    <property type="entry name" value="RmlC_Cupin_sf"/>
</dbReference>
<evidence type="ECO:0000313" key="5">
    <source>
        <dbReference type="Proteomes" id="UP000663880"/>
    </source>
</evidence>
<evidence type="ECO:0000313" key="4">
    <source>
        <dbReference type="EMBL" id="CAF4810231.1"/>
    </source>
</evidence>
<dbReference type="PANTHER" id="PTHR22966">
    <property type="entry name" value="2-AMINOETHANETHIOL DIOXYGENASE"/>
    <property type="match status" value="1"/>
</dbReference>
<protein>
    <recommendedName>
        <fullName evidence="6">2-aminoethanethiol dioxygenase</fullName>
    </recommendedName>
</protein>
<evidence type="ECO:0008006" key="6">
    <source>
        <dbReference type="Google" id="ProtNLM"/>
    </source>
</evidence>
<sequence length="289" mass="33095">MSFRDSCALITCRFFCRLRSKNKFLCFNISGFHMDSKHEAKSAMELVNIPPIITTYRHALRTFDDKFKNDFATNLNKLKSLVDKLKADHLGFDQSYNDPGTWNRPSKAPCTYVEVFQNNAVNMSIFILKPGFKMPLHDHPHMHGLLKVISGAVRVRSFSEYPLKEAISKVDFKARAKHEAARLAQGIHKRRRLFAEISQDHICKEDSETCILTPTVSNYHEIEALNTPAAFFDILAPPYDTFVEGIGPRRCRYYYVVNEISSNVVELQETNVPECFYCDQAPYLGPTLA</sequence>